<evidence type="ECO:0000256" key="1">
    <source>
        <dbReference type="ARBA" id="ARBA00006484"/>
    </source>
</evidence>
<dbReference type="PRINTS" id="PR00080">
    <property type="entry name" value="SDRFAMILY"/>
</dbReference>
<reference evidence="3 4" key="1">
    <citation type="submission" date="2020-05" db="EMBL/GenBank/DDBJ databases">
        <title>Identification and distribution of gene clusters putatively required for synthesis of sphingolipid metabolism inhibitors in phylogenetically diverse species of the filamentous fungus Fusarium.</title>
        <authorList>
            <person name="Kim H.-S."/>
            <person name="Busman M."/>
            <person name="Brown D.W."/>
            <person name="Divon H."/>
            <person name="Uhlig S."/>
            <person name="Proctor R.H."/>
        </authorList>
    </citation>
    <scope>NUCLEOTIDE SEQUENCE [LARGE SCALE GENOMIC DNA]</scope>
    <source>
        <strain evidence="3 4">NRRL 20693</strain>
    </source>
</reference>
<evidence type="ECO:0000256" key="2">
    <source>
        <dbReference type="ARBA" id="ARBA00023002"/>
    </source>
</evidence>
<dbReference type="Gene3D" id="3.40.50.720">
    <property type="entry name" value="NAD(P)-binding Rossmann-like Domain"/>
    <property type="match status" value="1"/>
</dbReference>
<organism evidence="3 4">
    <name type="scientific">Fusarium heterosporum</name>
    <dbReference type="NCBI Taxonomy" id="42747"/>
    <lineage>
        <taxon>Eukaryota</taxon>
        <taxon>Fungi</taxon>
        <taxon>Dikarya</taxon>
        <taxon>Ascomycota</taxon>
        <taxon>Pezizomycotina</taxon>
        <taxon>Sordariomycetes</taxon>
        <taxon>Hypocreomycetidae</taxon>
        <taxon>Hypocreales</taxon>
        <taxon>Nectriaceae</taxon>
        <taxon>Fusarium</taxon>
        <taxon>Fusarium heterosporum species complex</taxon>
    </lineage>
</organism>
<gene>
    <name evidence="3" type="ORF">FHETE_9674</name>
</gene>
<dbReference type="GO" id="GO:0048038">
    <property type="term" value="F:quinone binding"/>
    <property type="evidence" value="ECO:0007669"/>
    <property type="project" value="TreeGrafter"/>
</dbReference>
<evidence type="ECO:0000313" key="3">
    <source>
        <dbReference type="EMBL" id="KAF5658898.1"/>
    </source>
</evidence>
<dbReference type="SUPFAM" id="SSF51735">
    <property type="entry name" value="NAD(P)-binding Rossmann-fold domains"/>
    <property type="match status" value="1"/>
</dbReference>
<keyword evidence="2" id="KW-0560">Oxidoreductase</keyword>
<dbReference type="PANTHER" id="PTHR42760:SF133">
    <property type="entry name" value="3-OXOACYL-[ACYL-CARRIER-PROTEIN] REDUCTASE"/>
    <property type="match status" value="1"/>
</dbReference>
<dbReference type="Pfam" id="PF13561">
    <property type="entry name" value="adh_short_C2"/>
    <property type="match status" value="1"/>
</dbReference>
<dbReference type="Proteomes" id="UP000567885">
    <property type="component" value="Unassembled WGS sequence"/>
</dbReference>
<comment type="similarity">
    <text evidence="1">Belongs to the short-chain dehydrogenases/reductases (SDR) family.</text>
</comment>
<dbReference type="AlphaFoldDB" id="A0A8H5SXE3"/>
<evidence type="ECO:0000313" key="4">
    <source>
        <dbReference type="Proteomes" id="UP000567885"/>
    </source>
</evidence>
<keyword evidence="4" id="KW-1185">Reference proteome</keyword>
<comment type="caution">
    <text evidence="3">The sequence shown here is derived from an EMBL/GenBank/DDBJ whole genome shotgun (WGS) entry which is preliminary data.</text>
</comment>
<sequence length="262" mass="27933">MSYSLRGKHCLVTGATGAIGFRIAAAFAEHGAVVTLASRSAPNVRATLEPQLVPFQPDPDLGDAKDLSPSTHRFLRLDATKPAMFKGFFGSLVGPVDILVNCAGISQTSFIKRTDDAAISTILETNLQATILACKWAKMRPHGCIVNISSLMANKNGAGASVYAASKAGVVACSLRVPAAFTRTLTTEFKSRSIRVNALLPGWIESQMWDDLQPQIKTRYLQEIPAGRVGTPDEVADATIFLAKNRFANNCVLNLDGGLSAV</sequence>
<dbReference type="GO" id="GO:0016616">
    <property type="term" value="F:oxidoreductase activity, acting on the CH-OH group of donors, NAD or NADP as acceptor"/>
    <property type="evidence" value="ECO:0007669"/>
    <property type="project" value="TreeGrafter"/>
</dbReference>
<proteinExistence type="inferred from homology"/>
<dbReference type="InterPro" id="IPR036291">
    <property type="entry name" value="NAD(P)-bd_dom_sf"/>
</dbReference>
<dbReference type="GO" id="GO:0006633">
    <property type="term" value="P:fatty acid biosynthetic process"/>
    <property type="evidence" value="ECO:0007669"/>
    <property type="project" value="TreeGrafter"/>
</dbReference>
<dbReference type="PRINTS" id="PR00081">
    <property type="entry name" value="GDHRDH"/>
</dbReference>
<dbReference type="EMBL" id="JAAGWQ010000226">
    <property type="protein sequence ID" value="KAF5658898.1"/>
    <property type="molecule type" value="Genomic_DNA"/>
</dbReference>
<dbReference type="PANTHER" id="PTHR42760">
    <property type="entry name" value="SHORT-CHAIN DEHYDROGENASES/REDUCTASES FAMILY MEMBER"/>
    <property type="match status" value="1"/>
</dbReference>
<protein>
    <submittedName>
        <fullName evidence="3">3-ketoacyl-(Acyl-carrier-) reductase</fullName>
    </submittedName>
</protein>
<accession>A0A8H5SXE3</accession>
<name>A0A8H5SXE3_FUSHE</name>
<dbReference type="InterPro" id="IPR002347">
    <property type="entry name" value="SDR_fam"/>
</dbReference>
<dbReference type="OrthoDB" id="47007at2759"/>